<proteinExistence type="predicted"/>
<organism evidence="3 4">
    <name type="scientific">Paenibacillus piri</name>
    <dbReference type="NCBI Taxonomy" id="2547395"/>
    <lineage>
        <taxon>Bacteria</taxon>
        <taxon>Bacillati</taxon>
        <taxon>Bacillota</taxon>
        <taxon>Bacilli</taxon>
        <taxon>Bacillales</taxon>
        <taxon>Paenibacillaceae</taxon>
        <taxon>Paenibacillus</taxon>
    </lineage>
</organism>
<name>A0A4R5K6B4_9BACL</name>
<evidence type="ECO:0000259" key="2">
    <source>
        <dbReference type="Pfam" id="PF00293"/>
    </source>
</evidence>
<dbReference type="PROSITE" id="PS00893">
    <property type="entry name" value="NUDIX_BOX"/>
    <property type="match status" value="1"/>
</dbReference>
<dbReference type="EMBL" id="SMRT01000037">
    <property type="protein sequence ID" value="TDF89433.1"/>
    <property type="molecule type" value="Genomic_DNA"/>
</dbReference>
<keyword evidence="4" id="KW-1185">Reference proteome</keyword>
<evidence type="ECO:0000313" key="3">
    <source>
        <dbReference type="EMBL" id="TDF89433.1"/>
    </source>
</evidence>
<dbReference type="InterPro" id="IPR000086">
    <property type="entry name" value="NUDIX_hydrolase_dom"/>
</dbReference>
<dbReference type="Gene3D" id="3.90.79.10">
    <property type="entry name" value="Nucleoside Triphosphate Pyrophosphohydrolase"/>
    <property type="match status" value="1"/>
</dbReference>
<comment type="caution">
    <text evidence="3">The sequence shown here is derived from an EMBL/GenBank/DDBJ whole genome shotgun (WGS) entry which is preliminary data.</text>
</comment>
<dbReference type="OrthoDB" id="2661124at2"/>
<dbReference type="GO" id="GO:0016787">
    <property type="term" value="F:hydrolase activity"/>
    <property type="evidence" value="ECO:0007669"/>
    <property type="project" value="UniProtKB-KW"/>
</dbReference>
<gene>
    <name evidence="3" type="ORF">E1757_34755</name>
</gene>
<evidence type="ECO:0000256" key="1">
    <source>
        <dbReference type="ARBA" id="ARBA00022801"/>
    </source>
</evidence>
<dbReference type="Proteomes" id="UP000295636">
    <property type="component" value="Unassembled WGS sequence"/>
</dbReference>
<dbReference type="InterPro" id="IPR015797">
    <property type="entry name" value="NUDIX_hydrolase-like_dom_sf"/>
</dbReference>
<dbReference type="SUPFAM" id="SSF55811">
    <property type="entry name" value="Nudix"/>
    <property type="match status" value="1"/>
</dbReference>
<evidence type="ECO:0000313" key="4">
    <source>
        <dbReference type="Proteomes" id="UP000295636"/>
    </source>
</evidence>
<sequence length="146" mass="17011">MQHPNAGIQFPAGTVEVNEDFKQAALREAYEETGLDEFITCNYIGKQDINLSGKHVIFQNAKVFSRPDLASFQWVEIRKGITVQEERRQENFVQVSYIEGDKYPEPNYITFQITGWVEDSNLASKVSRHFYHLRSDCKLNEWEQAF</sequence>
<protein>
    <submittedName>
        <fullName evidence="3">NUDIX hydrolase</fullName>
    </submittedName>
</protein>
<dbReference type="Pfam" id="PF00293">
    <property type="entry name" value="NUDIX"/>
    <property type="match status" value="1"/>
</dbReference>
<reference evidence="3 4" key="1">
    <citation type="submission" date="2019-03" db="EMBL/GenBank/DDBJ databases">
        <title>This is whole genome sequence of Paenibacillus sp MS74 strain.</title>
        <authorList>
            <person name="Trinh H.N."/>
        </authorList>
    </citation>
    <scope>NUCLEOTIDE SEQUENCE [LARGE SCALE GENOMIC DNA]</scope>
    <source>
        <strain evidence="3 4">MS74</strain>
    </source>
</reference>
<dbReference type="AlphaFoldDB" id="A0A4R5K6B4"/>
<accession>A0A4R5K6B4</accession>
<dbReference type="InterPro" id="IPR020084">
    <property type="entry name" value="NUDIX_hydrolase_CS"/>
</dbReference>
<feature type="domain" description="Nudix hydrolase" evidence="2">
    <location>
        <begin position="3"/>
        <end position="37"/>
    </location>
</feature>
<keyword evidence="1 3" id="KW-0378">Hydrolase</keyword>